<dbReference type="HOGENOM" id="CLU_041692_4_0_1"/>
<keyword evidence="2" id="KW-1185">Reference proteome</keyword>
<name>A0A0C9TRC3_SPHS4</name>
<proteinExistence type="predicted"/>
<accession>A0A0C9TRC3</accession>
<dbReference type="EMBL" id="KN837492">
    <property type="protein sequence ID" value="KIJ24419.1"/>
    <property type="molecule type" value="Genomic_DNA"/>
</dbReference>
<dbReference type="OrthoDB" id="2355984at2759"/>
<evidence type="ECO:0000313" key="2">
    <source>
        <dbReference type="Proteomes" id="UP000054279"/>
    </source>
</evidence>
<dbReference type="AlphaFoldDB" id="A0A0C9TRC3"/>
<sequence>MSTTTPTITMSTRRVLTVQSYPGSTLPSPTLTHTSAKPWRENVIISPTPRISRSRPLDARIAPPFPDGLWHDVIVGNFVDLDKIHAQRDSLEGESEYIQTIGGMEFRVRDCGSIGKPSKTIKSHSDWIIAFQSAKAAILFVYPGRKEEFEAYETFMAGQFAAVRPEEHHRVIALDKAIRKQASRVNNYTLLTLPNFQALCTQQLNPIGRGSDYTAGSNYINSAGKRRRDDDHTKPICRRFNRDNCIGPCRFRHICSLCKDKHQAKNCPSSRKRD</sequence>
<reference evidence="1 2" key="1">
    <citation type="submission" date="2014-06" db="EMBL/GenBank/DDBJ databases">
        <title>Evolutionary Origins and Diversification of the Mycorrhizal Mutualists.</title>
        <authorList>
            <consortium name="DOE Joint Genome Institute"/>
            <consortium name="Mycorrhizal Genomics Consortium"/>
            <person name="Kohler A."/>
            <person name="Kuo A."/>
            <person name="Nagy L.G."/>
            <person name="Floudas D."/>
            <person name="Copeland A."/>
            <person name="Barry K.W."/>
            <person name="Cichocki N."/>
            <person name="Veneault-Fourrey C."/>
            <person name="LaButti K."/>
            <person name="Lindquist E.A."/>
            <person name="Lipzen A."/>
            <person name="Lundell T."/>
            <person name="Morin E."/>
            <person name="Murat C."/>
            <person name="Riley R."/>
            <person name="Ohm R."/>
            <person name="Sun H."/>
            <person name="Tunlid A."/>
            <person name="Henrissat B."/>
            <person name="Grigoriev I.V."/>
            <person name="Hibbett D.S."/>
            <person name="Martin F."/>
        </authorList>
    </citation>
    <scope>NUCLEOTIDE SEQUENCE [LARGE SCALE GENOMIC DNA]</scope>
    <source>
        <strain evidence="1 2">SS14</strain>
    </source>
</reference>
<evidence type="ECO:0008006" key="3">
    <source>
        <dbReference type="Google" id="ProtNLM"/>
    </source>
</evidence>
<gene>
    <name evidence="1" type="ORF">M422DRAFT_274810</name>
</gene>
<organism evidence="1 2">
    <name type="scientific">Sphaerobolus stellatus (strain SS14)</name>
    <dbReference type="NCBI Taxonomy" id="990650"/>
    <lineage>
        <taxon>Eukaryota</taxon>
        <taxon>Fungi</taxon>
        <taxon>Dikarya</taxon>
        <taxon>Basidiomycota</taxon>
        <taxon>Agaricomycotina</taxon>
        <taxon>Agaricomycetes</taxon>
        <taxon>Phallomycetidae</taxon>
        <taxon>Geastrales</taxon>
        <taxon>Sphaerobolaceae</taxon>
        <taxon>Sphaerobolus</taxon>
    </lineage>
</organism>
<dbReference type="Proteomes" id="UP000054279">
    <property type="component" value="Unassembled WGS sequence"/>
</dbReference>
<evidence type="ECO:0000313" key="1">
    <source>
        <dbReference type="EMBL" id="KIJ24419.1"/>
    </source>
</evidence>
<protein>
    <recommendedName>
        <fullName evidence="3">C3H1-type domain-containing protein</fullName>
    </recommendedName>
</protein>